<protein>
    <submittedName>
        <fullName evidence="2">Molybdopterin biosynthesis protein MoeB</fullName>
    </submittedName>
</protein>
<dbReference type="EMBL" id="BAQW01000013">
    <property type="protein sequence ID" value="GBR15984.1"/>
    <property type="molecule type" value="Genomic_DNA"/>
</dbReference>
<dbReference type="InterPro" id="IPR035985">
    <property type="entry name" value="Ubiquitin-activating_enz"/>
</dbReference>
<reference evidence="2" key="1">
    <citation type="submission" date="2013-04" db="EMBL/GenBank/DDBJ databases">
        <title>The genome sequencing project of 58 acetic acid bacteria.</title>
        <authorList>
            <person name="Okamoto-Kainuma A."/>
            <person name="Ishikawa M."/>
            <person name="Umino S."/>
            <person name="Koizumi Y."/>
            <person name="Shiwa Y."/>
            <person name="Yoshikawa H."/>
            <person name="Matsutani M."/>
            <person name="Matsushita K."/>
        </authorList>
    </citation>
    <scope>NUCLEOTIDE SEQUENCE</scope>
    <source>
        <strain evidence="2">NRIC 0228</strain>
    </source>
</reference>
<dbReference type="Gene3D" id="3.40.50.720">
    <property type="entry name" value="NAD(P)-binding Rossmann-like Domain"/>
    <property type="match status" value="1"/>
</dbReference>
<dbReference type="InterPro" id="IPR000594">
    <property type="entry name" value="ThiF_NAD_FAD-bd"/>
</dbReference>
<dbReference type="SUPFAM" id="SSF69572">
    <property type="entry name" value="Activating enzymes of the ubiquitin-like proteins"/>
    <property type="match status" value="1"/>
</dbReference>
<dbReference type="InterPro" id="IPR045886">
    <property type="entry name" value="ThiF/MoeB/HesA"/>
</dbReference>
<organism evidence="2 3">
    <name type="scientific">Gluconobacter frateurii NRIC 0228</name>
    <dbReference type="NCBI Taxonomy" id="1307946"/>
    <lineage>
        <taxon>Bacteria</taxon>
        <taxon>Pseudomonadati</taxon>
        <taxon>Pseudomonadota</taxon>
        <taxon>Alphaproteobacteria</taxon>
        <taxon>Acetobacterales</taxon>
        <taxon>Acetobacteraceae</taxon>
        <taxon>Gluconobacter</taxon>
    </lineage>
</organism>
<comment type="caution">
    <text evidence="2">The sequence shown here is derived from an EMBL/GenBank/DDBJ whole genome shotgun (WGS) entry which is preliminary data.</text>
</comment>
<dbReference type="Pfam" id="PF00899">
    <property type="entry name" value="ThiF"/>
    <property type="match status" value="1"/>
</dbReference>
<gene>
    <name evidence="2" type="ORF">AA0228_2656</name>
</gene>
<dbReference type="PANTHER" id="PTHR10953">
    <property type="entry name" value="UBIQUITIN-ACTIVATING ENZYME E1"/>
    <property type="match status" value="1"/>
</dbReference>
<evidence type="ECO:0000259" key="1">
    <source>
        <dbReference type="Pfam" id="PF00899"/>
    </source>
</evidence>
<keyword evidence="3" id="KW-1185">Reference proteome</keyword>
<proteinExistence type="predicted"/>
<evidence type="ECO:0000313" key="2">
    <source>
        <dbReference type="EMBL" id="GBR15984.1"/>
    </source>
</evidence>
<feature type="domain" description="THIF-type NAD/FAD binding fold" evidence="1">
    <location>
        <begin position="16"/>
        <end position="251"/>
    </location>
</feature>
<evidence type="ECO:0000313" key="3">
    <source>
        <dbReference type="Proteomes" id="UP001061070"/>
    </source>
</evidence>
<accession>A0ABQ0QEK9</accession>
<dbReference type="Proteomes" id="UP001061070">
    <property type="component" value="Unassembled WGS sequence"/>
</dbReference>
<dbReference type="NCBIfam" id="NF004281">
    <property type="entry name" value="PRK05690.1"/>
    <property type="match status" value="1"/>
</dbReference>
<dbReference type="PANTHER" id="PTHR10953:SF102">
    <property type="entry name" value="ADENYLYLTRANSFERASE AND SULFURTRANSFERASE MOCS3"/>
    <property type="match status" value="1"/>
</dbReference>
<sequence>MTDMTLDFSDAELERYSRHILLPQVGATGQARLKNASVLIIGAGGLGAPLSQQLAASGIGHIGLMDHDVLELSNLQRQVLYTTQDVGRLKVDAASDHLRAINPLITVKTHAVRAIPDTLNALVPQYDLICDGTDNFETRLAVSDACVRHGKTLVSGAVQGFAGQLAVFRPQCGGPCYRCLFPEAGETEAPNCGQSGVLGAATGVMGSMMAVEVMREIMDLEGREETRFMMWDALGGTLRSFPLSRDPSCPVHQSHLDQPA</sequence>
<dbReference type="CDD" id="cd00757">
    <property type="entry name" value="ThiF_MoeB_HesA_family"/>
    <property type="match status" value="1"/>
</dbReference>
<name>A0ABQ0QEK9_9PROT</name>